<proteinExistence type="predicted"/>
<feature type="signal peptide" evidence="1">
    <location>
        <begin position="1"/>
        <end position="30"/>
    </location>
</feature>
<dbReference type="PROSITE" id="PS50983">
    <property type="entry name" value="FE_B12_PBP"/>
    <property type="match status" value="1"/>
</dbReference>
<dbReference type="Gene3D" id="3.40.50.1980">
    <property type="entry name" value="Nitrogenase molybdenum iron protein domain"/>
    <property type="match status" value="2"/>
</dbReference>
<dbReference type="AlphaFoldDB" id="A0A7M3MFC6"/>
<accession>A0A7M3MFC6</accession>
<dbReference type="InterPro" id="IPR050902">
    <property type="entry name" value="ABC_Transporter_SBP"/>
</dbReference>
<sequence>MTPHTRLHAIAVSCFIVACIALLGVPPSMASTRTITDAAGKQVAIPERVERVICSGSGCLRLLTYLGAQDMAVAVDDIEIRRRQFDARPYALANPQFKTMPIFGEFRGHDNPELILSLEPQPQVILKTYTTSMGYDPDELQAKTGIPVVVLNYGDLGPLRPQFFDALRTMAEVVGRQDRAEAVIEFFETRIAELAHRTADIPEDERPSVFIGGVAFKGPHGFQSTEPVYPPFMFVNANHLAYDAGKAGSELHHSNVAKEQIVTWDPDMLFLDLATLQMGDKAGGLHELQTDPAYRTLTAVNQGAVYGLLPYNWYTKNYGSILANAYFIGKTLYPERFADIDPAAEADAIYAFLVGKPLFREMDAMFGGLAFKPVPVNQ</sequence>
<dbReference type="Pfam" id="PF01497">
    <property type="entry name" value="Peripla_BP_2"/>
    <property type="match status" value="1"/>
</dbReference>
<dbReference type="CDD" id="cd01147">
    <property type="entry name" value="HemV-2"/>
    <property type="match status" value="1"/>
</dbReference>
<feature type="chain" id="PRO_5029460184" evidence="1">
    <location>
        <begin position="31"/>
        <end position="378"/>
    </location>
</feature>
<dbReference type="PANTHER" id="PTHR30535">
    <property type="entry name" value="VITAMIN B12-BINDING PROTEIN"/>
    <property type="match status" value="1"/>
</dbReference>
<comment type="caution">
    <text evidence="3">The sequence shown here is derived from an EMBL/GenBank/DDBJ whole genome shotgun (WGS) entry which is preliminary data.</text>
</comment>
<dbReference type="PROSITE" id="PS51257">
    <property type="entry name" value="PROKAR_LIPOPROTEIN"/>
    <property type="match status" value="1"/>
</dbReference>
<protein>
    <submittedName>
        <fullName evidence="3">Iron ABC transporter substrate-binding protein</fullName>
    </submittedName>
</protein>
<gene>
    <name evidence="3" type="ORF">DPQ33_08770</name>
</gene>
<dbReference type="RefSeq" id="WP_144302832.1">
    <property type="nucleotide sequence ID" value="NZ_QMIE01000006.1"/>
</dbReference>
<dbReference type="InterPro" id="IPR002491">
    <property type="entry name" value="ABC_transptr_periplasmic_BD"/>
</dbReference>
<evidence type="ECO:0000313" key="4">
    <source>
        <dbReference type="Proteomes" id="UP000448292"/>
    </source>
</evidence>
<keyword evidence="1" id="KW-0732">Signal</keyword>
<organism evidence="3 4">
    <name type="scientific">Oceanidesulfovibrio indonesiensis</name>
    <dbReference type="NCBI Taxonomy" id="54767"/>
    <lineage>
        <taxon>Bacteria</taxon>
        <taxon>Pseudomonadati</taxon>
        <taxon>Thermodesulfobacteriota</taxon>
        <taxon>Desulfovibrionia</taxon>
        <taxon>Desulfovibrionales</taxon>
        <taxon>Desulfovibrionaceae</taxon>
        <taxon>Oceanidesulfovibrio</taxon>
    </lineage>
</organism>
<name>A0A7M3MFC6_9BACT</name>
<dbReference type="Proteomes" id="UP000448292">
    <property type="component" value="Unassembled WGS sequence"/>
</dbReference>
<dbReference type="SUPFAM" id="SSF53807">
    <property type="entry name" value="Helical backbone' metal receptor"/>
    <property type="match status" value="1"/>
</dbReference>
<dbReference type="EMBL" id="QMIE01000006">
    <property type="protein sequence ID" value="TVM17716.1"/>
    <property type="molecule type" value="Genomic_DNA"/>
</dbReference>
<dbReference type="OrthoDB" id="9775594at2"/>
<reference evidence="3 4" key="1">
    <citation type="submission" date="2018-06" db="EMBL/GenBank/DDBJ databases">
        <title>Complete genome of Desulfovibrio indonesiensis P37SLT.</title>
        <authorList>
            <person name="Crispim J.S."/>
            <person name="Vidigal P.M.P."/>
            <person name="Silva L.C.F."/>
            <person name="Laguardia C.N."/>
            <person name="Araujo L.C."/>
            <person name="Dias R.S."/>
            <person name="Sousa M.P."/>
            <person name="Paula S.O."/>
            <person name="Silva C."/>
        </authorList>
    </citation>
    <scope>NUCLEOTIDE SEQUENCE [LARGE SCALE GENOMIC DNA]</scope>
    <source>
        <strain evidence="3 4">P37SLT</strain>
    </source>
</reference>
<evidence type="ECO:0000313" key="3">
    <source>
        <dbReference type="EMBL" id="TVM17716.1"/>
    </source>
</evidence>
<evidence type="ECO:0000259" key="2">
    <source>
        <dbReference type="PROSITE" id="PS50983"/>
    </source>
</evidence>
<dbReference type="PANTHER" id="PTHR30535:SF34">
    <property type="entry name" value="MOLYBDATE-BINDING PROTEIN MOLA"/>
    <property type="match status" value="1"/>
</dbReference>
<evidence type="ECO:0000256" key="1">
    <source>
        <dbReference type="SAM" id="SignalP"/>
    </source>
</evidence>
<keyword evidence="4" id="KW-1185">Reference proteome</keyword>
<feature type="domain" description="Fe/B12 periplasmic-binding" evidence="2">
    <location>
        <begin position="51"/>
        <end position="336"/>
    </location>
</feature>